<keyword evidence="2" id="KW-1185">Reference proteome</keyword>
<evidence type="ECO:0000313" key="1">
    <source>
        <dbReference type="EMBL" id="MED6246605.1"/>
    </source>
</evidence>
<sequence>PHCCLDSFQQIPDLKCQIPKVLVPDSNTARRCDIKQAPFLKRKVDVIKWVQTSQLCKRNNKHSKSLFEKGTSWKDEENTVYHSSLNSLMMLLCAGAAEANVEAAGCGAEQKRDSRGIREDALCSNPVLLLRCRFGI</sequence>
<name>A0ABU7B930_9TELE</name>
<gene>
    <name evidence="1" type="ORF">ATANTOWER_020615</name>
</gene>
<protein>
    <submittedName>
        <fullName evidence="1">Uncharacterized protein</fullName>
    </submittedName>
</protein>
<feature type="non-terminal residue" evidence="1">
    <location>
        <position position="1"/>
    </location>
</feature>
<proteinExistence type="predicted"/>
<reference evidence="1 2" key="1">
    <citation type="submission" date="2021-07" db="EMBL/GenBank/DDBJ databases">
        <authorList>
            <person name="Palmer J.M."/>
        </authorList>
    </citation>
    <scope>NUCLEOTIDE SEQUENCE [LARGE SCALE GENOMIC DNA]</scope>
    <source>
        <strain evidence="1 2">AT_MEX2019</strain>
        <tissue evidence="1">Muscle</tissue>
    </source>
</reference>
<organism evidence="1 2">
    <name type="scientific">Ataeniobius toweri</name>
    <dbReference type="NCBI Taxonomy" id="208326"/>
    <lineage>
        <taxon>Eukaryota</taxon>
        <taxon>Metazoa</taxon>
        <taxon>Chordata</taxon>
        <taxon>Craniata</taxon>
        <taxon>Vertebrata</taxon>
        <taxon>Euteleostomi</taxon>
        <taxon>Actinopterygii</taxon>
        <taxon>Neopterygii</taxon>
        <taxon>Teleostei</taxon>
        <taxon>Neoteleostei</taxon>
        <taxon>Acanthomorphata</taxon>
        <taxon>Ovalentaria</taxon>
        <taxon>Atherinomorphae</taxon>
        <taxon>Cyprinodontiformes</taxon>
        <taxon>Goodeidae</taxon>
        <taxon>Ataeniobius</taxon>
    </lineage>
</organism>
<accession>A0ABU7B930</accession>
<dbReference type="Proteomes" id="UP001345963">
    <property type="component" value="Unassembled WGS sequence"/>
</dbReference>
<dbReference type="EMBL" id="JAHUTI010043723">
    <property type="protein sequence ID" value="MED6246605.1"/>
    <property type="molecule type" value="Genomic_DNA"/>
</dbReference>
<evidence type="ECO:0000313" key="2">
    <source>
        <dbReference type="Proteomes" id="UP001345963"/>
    </source>
</evidence>
<comment type="caution">
    <text evidence="1">The sequence shown here is derived from an EMBL/GenBank/DDBJ whole genome shotgun (WGS) entry which is preliminary data.</text>
</comment>